<dbReference type="HOGENOM" id="CLU_042941_6_4_1"/>
<organism evidence="2 3">
    <name type="scientific">Pseudocercospora fijiensis (strain CIRAD86)</name>
    <name type="common">Black leaf streak disease fungus</name>
    <name type="synonym">Mycosphaerella fijiensis</name>
    <dbReference type="NCBI Taxonomy" id="383855"/>
    <lineage>
        <taxon>Eukaryota</taxon>
        <taxon>Fungi</taxon>
        <taxon>Dikarya</taxon>
        <taxon>Ascomycota</taxon>
        <taxon>Pezizomycotina</taxon>
        <taxon>Dothideomycetes</taxon>
        <taxon>Dothideomycetidae</taxon>
        <taxon>Mycosphaerellales</taxon>
        <taxon>Mycosphaerellaceae</taxon>
        <taxon>Pseudocercospora</taxon>
    </lineage>
</organism>
<evidence type="ECO:0000313" key="2">
    <source>
        <dbReference type="EMBL" id="EME77461.1"/>
    </source>
</evidence>
<dbReference type="OrthoDB" id="3646931at2759"/>
<dbReference type="PANTHER" id="PTHR33365">
    <property type="entry name" value="YALI0B05434P"/>
    <property type="match status" value="1"/>
</dbReference>
<dbReference type="AlphaFoldDB" id="M2ZZ76"/>
<evidence type="ECO:0000313" key="3">
    <source>
        <dbReference type="Proteomes" id="UP000016932"/>
    </source>
</evidence>
<dbReference type="STRING" id="383855.M2ZZ76"/>
<dbReference type="Proteomes" id="UP000016932">
    <property type="component" value="Unassembled WGS sequence"/>
</dbReference>
<dbReference type="EMBL" id="KB446566">
    <property type="protein sequence ID" value="EME77461.1"/>
    <property type="molecule type" value="Genomic_DNA"/>
</dbReference>
<dbReference type="Pfam" id="PF11807">
    <property type="entry name" value="UstYa"/>
    <property type="match status" value="1"/>
</dbReference>
<dbReference type="VEuPathDB" id="FungiDB:MYCFIDRAFT_184222"/>
<name>M2ZZ76_PSEFD</name>
<evidence type="ECO:0000256" key="1">
    <source>
        <dbReference type="ARBA" id="ARBA00035112"/>
    </source>
</evidence>
<gene>
    <name evidence="2" type="ORF">MYCFIDRAFT_184222</name>
</gene>
<proteinExistence type="inferred from homology"/>
<protein>
    <recommendedName>
        <fullName evidence="4">Cyclochlorotine biosynthesis protein O</fullName>
    </recommendedName>
</protein>
<dbReference type="RefSeq" id="XP_007932206.1">
    <property type="nucleotide sequence ID" value="XM_007934015.1"/>
</dbReference>
<dbReference type="GO" id="GO:0043386">
    <property type="term" value="P:mycotoxin biosynthetic process"/>
    <property type="evidence" value="ECO:0007669"/>
    <property type="project" value="InterPro"/>
</dbReference>
<sequence>MSGVDRSLHDYTFLPYAASPTRYSADTADFGDAVDDAWKELGIYYRLMLLPAQYADAYNVSAEKHWLVTPENNRKAPYPAFPVQMEAFHYLHCVNFLRQGLYYNYDFYRSNPTYFFTKGTEKEIRDHLGHCVDALRQLIMCWSDTDVLPILLPDDPTGHPLFNDFARVKQCRNFESLRIWAEKSQWKGSPSIAPHHPGS</sequence>
<evidence type="ECO:0008006" key="4">
    <source>
        <dbReference type="Google" id="ProtNLM"/>
    </source>
</evidence>
<reference evidence="2 3" key="1">
    <citation type="journal article" date="2012" name="PLoS Pathog.">
        <title>Diverse lifestyles and strategies of plant pathogenesis encoded in the genomes of eighteen Dothideomycetes fungi.</title>
        <authorList>
            <person name="Ohm R.A."/>
            <person name="Feau N."/>
            <person name="Henrissat B."/>
            <person name="Schoch C.L."/>
            <person name="Horwitz B.A."/>
            <person name="Barry K.W."/>
            <person name="Condon B.J."/>
            <person name="Copeland A.C."/>
            <person name="Dhillon B."/>
            <person name="Glaser F."/>
            <person name="Hesse C.N."/>
            <person name="Kosti I."/>
            <person name="LaButti K."/>
            <person name="Lindquist E.A."/>
            <person name="Lucas S."/>
            <person name="Salamov A.A."/>
            <person name="Bradshaw R.E."/>
            <person name="Ciuffetti L."/>
            <person name="Hamelin R.C."/>
            <person name="Kema G.H.J."/>
            <person name="Lawrence C."/>
            <person name="Scott J.A."/>
            <person name="Spatafora J.W."/>
            <person name="Turgeon B.G."/>
            <person name="de Wit P.J.G.M."/>
            <person name="Zhong S."/>
            <person name="Goodwin S.B."/>
            <person name="Grigoriev I.V."/>
        </authorList>
    </citation>
    <scope>NUCLEOTIDE SEQUENCE [LARGE SCALE GENOMIC DNA]</scope>
    <source>
        <strain evidence="2 3">CIRAD86</strain>
    </source>
</reference>
<accession>M2ZZ76</accession>
<dbReference type="PANTHER" id="PTHR33365:SF13">
    <property type="entry name" value="TAT PATHWAY SIGNAL SEQUENCE"/>
    <property type="match status" value="1"/>
</dbReference>
<dbReference type="GeneID" id="19334718"/>
<keyword evidence="3" id="KW-1185">Reference proteome</keyword>
<dbReference type="KEGG" id="pfj:MYCFIDRAFT_184222"/>
<comment type="similarity">
    <text evidence="1">Belongs to the ustYa family.</text>
</comment>
<dbReference type="InterPro" id="IPR021765">
    <property type="entry name" value="UstYa-like"/>
</dbReference>
<dbReference type="eggNOG" id="ENOG502RWCH">
    <property type="taxonomic scope" value="Eukaryota"/>
</dbReference>